<dbReference type="VEuPathDB" id="VectorBase:RPRC006091"/>
<evidence type="ECO:0000259" key="2">
    <source>
        <dbReference type="Pfam" id="PF17177"/>
    </source>
</evidence>
<protein>
    <submittedName>
        <fullName evidence="3">PPR_long domain-containing protein</fullName>
    </submittedName>
</protein>
<dbReference type="InterPro" id="IPR011990">
    <property type="entry name" value="TPR-like_helical_dom_sf"/>
</dbReference>
<dbReference type="EnsemblMetazoa" id="RPRC006091-RA">
    <property type="protein sequence ID" value="RPRC006091-PA"/>
    <property type="gene ID" value="RPRC006091"/>
</dbReference>
<dbReference type="InParanoid" id="T1HPW7"/>
<dbReference type="Proteomes" id="UP000015103">
    <property type="component" value="Unassembled WGS sequence"/>
</dbReference>
<dbReference type="PANTHER" id="PTHR24014:SF6">
    <property type="entry name" value="PENTATRICOPEPTIDE REPEAT-CONTAINING PROTEIN 1, MITOCHONDRIAL"/>
    <property type="match status" value="1"/>
</dbReference>
<keyword evidence="4" id="KW-1185">Reference proteome</keyword>
<dbReference type="GO" id="GO:0005759">
    <property type="term" value="C:mitochondrial matrix"/>
    <property type="evidence" value="ECO:0007669"/>
    <property type="project" value="TreeGrafter"/>
</dbReference>
<dbReference type="InterPro" id="IPR033443">
    <property type="entry name" value="PROP1-like_PPR_dom"/>
</dbReference>
<dbReference type="Pfam" id="PF17177">
    <property type="entry name" value="PPR_long"/>
    <property type="match status" value="1"/>
</dbReference>
<dbReference type="RefSeq" id="XP_073973723.1">
    <property type="nucleotide sequence ID" value="XM_074117622.1"/>
</dbReference>
<name>T1HPW7_RHOPR</name>
<sequence length="628" mass="72605">MFLRLVFSGYIVKAISTCNQAEVQQFKSILYCMTRKKYFDSSNTKEAVRDKHFQLNRKEECSNAVRVEEIKRSEGKLPLADDSDTFGTLSKESVLRERLEDLTEEEDDNVEEYLEGLDGKTRLRTLEYAKFIKQFLTEKKLLDAIDVLEVRMKKEKAKPNVYIYRLLISGCAKAGYTKKAFQLYNQMKKRGLQMKNSVYTSLFDACANSPWPNDGITRAAGLWELMLEKGVELNQQIAHAVIKAFGRCGEIERAFGIVDEMSVRGISITSETMNFLLQACATNKDSGFRHALMVWRKMMERNLMPTTYTYNLLLRCTRDCSLGDINRFKADVDTLLPSLNLELKKLKAPADVKREVPKDLNIVATKEGNKETTLVPVLASQQSFLIDLKKIVKPWHRLMFLGGREGFINMMLSTGSKPDIKTFTQLLYTIGPNIEEEKLLMTQMNQLGIKRDLDFCNMLIKKRNINNNFPGAKEVLNIIREEQLIPNIVTFGVLALGSTNLRDSMKLLKEIKASGFRINIQILGTLLHSACRSWDFKAINFLVRLLTKYEMKPNIKFIQNLENFNQEIQRHIKMKENGKGYFNKLDSPNFEKDHDDFKQLIQYVKSLEVEDQIFVHPWKQYRRPKESE</sequence>
<dbReference type="Pfam" id="PF13812">
    <property type="entry name" value="PPR_3"/>
    <property type="match status" value="1"/>
</dbReference>
<feature type="domain" description="PROP1-like PPR" evidence="2">
    <location>
        <begin position="151"/>
        <end position="320"/>
    </location>
</feature>
<dbReference type="GO" id="GO:0042780">
    <property type="term" value="P:tRNA 3'-end processing"/>
    <property type="evidence" value="ECO:0007669"/>
    <property type="project" value="TreeGrafter"/>
</dbReference>
<dbReference type="Gene3D" id="1.25.40.10">
    <property type="entry name" value="Tetratricopeptide repeat domain"/>
    <property type="match status" value="3"/>
</dbReference>
<evidence type="ECO:0000256" key="1">
    <source>
        <dbReference type="ARBA" id="ARBA00022737"/>
    </source>
</evidence>
<dbReference type="AlphaFoldDB" id="T1HPW7"/>
<keyword evidence="1" id="KW-0677">Repeat</keyword>
<reference evidence="3" key="1">
    <citation type="submission" date="2015-05" db="UniProtKB">
        <authorList>
            <consortium name="EnsemblMetazoa"/>
        </authorList>
    </citation>
    <scope>IDENTIFICATION</scope>
</reference>
<dbReference type="InterPro" id="IPR002885">
    <property type="entry name" value="PPR_rpt"/>
</dbReference>
<dbReference type="HOGENOM" id="CLU_021952_0_0_1"/>
<dbReference type="eggNOG" id="KOG4197">
    <property type="taxonomic scope" value="Eukaryota"/>
</dbReference>
<organism evidence="3 4">
    <name type="scientific">Rhodnius prolixus</name>
    <name type="common">Triatomid bug</name>
    <dbReference type="NCBI Taxonomy" id="13249"/>
    <lineage>
        <taxon>Eukaryota</taxon>
        <taxon>Metazoa</taxon>
        <taxon>Ecdysozoa</taxon>
        <taxon>Arthropoda</taxon>
        <taxon>Hexapoda</taxon>
        <taxon>Insecta</taxon>
        <taxon>Pterygota</taxon>
        <taxon>Neoptera</taxon>
        <taxon>Paraneoptera</taxon>
        <taxon>Hemiptera</taxon>
        <taxon>Heteroptera</taxon>
        <taxon>Panheteroptera</taxon>
        <taxon>Cimicomorpha</taxon>
        <taxon>Reduviidae</taxon>
        <taxon>Triatominae</taxon>
        <taxon>Rhodnius</taxon>
    </lineage>
</organism>
<dbReference type="GeneID" id="141448853"/>
<proteinExistence type="predicted"/>
<dbReference type="STRING" id="13249.T1HPW7"/>
<dbReference type="EMBL" id="ACPB03001903">
    <property type="status" value="NOT_ANNOTATED_CDS"/>
    <property type="molecule type" value="Genomic_DNA"/>
</dbReference>
<dbReference type="FunCoup" id="T1HPW7">
    <property type="interactions" value="1150"/>
</dbReference>
<dbReference type="GO" id="GO:0000049">
    <property type="term" value="F:tRNA binding"/>
    <property type="evidence" value="ECO:0007669"/>
    <property type="project" value="TreeGrafter"/>
</dbReference>
<accession>T1HPW7</accession>
<dbReference type="NCBIfam" id="TIGR00756">
    <property type="entry name" value="PPR"/>
    <property type="match status" value="2"/>
</dbReference>
<evidence type="ECO:0000313" key="3">
    <source>
        <dbReference type="EnsemblMetazoa" id="RPRC006091-PA"/>
    </source>
</evidence>
<dbReference type="OMA" id="ITDQEAG"/>
<evidence type="ECO:0000313" key="4">
    <source>
        <dbReference type="Proteomes" id="UP000015103"/>
    </source>
</evidence>
<dbReference type="PROSITE" id="PS51375">
    <property type="entry name" value="PPR"/>
    <property type="match status" value="3"/>
</dbReference>
<dbReference type="PANTHER" id="PTHR24014">
    <property type="entry name" value="2-OXOGLUTARATE AND IRON-DEPENDENT OXYGENASE DOMAIN-CONTAINING PROTEIN 2"/>
    <property type="match status" value="1"/>
</dbReference>